<dbReference type="AlphaFoldDB" id="A0A4Y7J540"/>
<sequence>MELKSEEPREGIIDVLRRKIDAVTGCNDVEFWVLFAVKTGIGDGCLCSSRNCCCPLIEKTRQENGFMTIASGTWSWNYEAMMLGLLESLHETRLVIQGRWLSCSWCMWSDGVDAAIGVMKVMSLVLDLQWTKTEVEGVNCNGGFDGAGSGYVTGTGNGLLVNVRNGYKLKWMDIAWKLEQ</sequence>
<dbReference type="Gramene" id="RZC55576">
    <property type="protein sequence ID" value="RZC55576"/>
    <property type="gene ID" value="C5167_014430"/>
</dbReference>
<accession>A0A4Y7J540</accession>
<dbReference type="EMBL" id="CM010717">
    <property type="protein sequence ID" value="RZC55576.1"/>
    <property type="molecule type" value="Genomic_DNA"/>
</dbReference>
<reference evidence="1 2" key="1">
    <citation type="journal article" date="2018" name="Science">
        <title>The opium poppy genome and morphinan production.</title>
        <authorList>
            <person name="Guo L."/>
            <person name="Winzer T."/>
            <person name="Yang X."/>
            <person name="Li Y."/>
            <person name="Ning Z."/>
            <person name="He Z."/>
            <person name="Teodor R."/>
            <person name="Lu Y."/>
            <person name="Bowser T.A."/>
            <person name="Graham I.A."/>
            <person name="Ye K."/>
        </authorList>
    </citation>
    <scope>NUCLEOTIDE SEQUENCE [LARGE SCALE GENOMIC DNA]</scope>
    <source>
        <strain evidence="2">cv. HN1</strain>
        <tissue evidence="1">Leaves</tissue>
    </source>
</reference>
<proteinExistence type="predicted"/>
<evidence type="ECO:0000313" key="2">
    <source>
        <dbReference type="Proteomes" id="UP000316621"/>
    </source>
</evidence>
<gene>
    <name evidence="1" type="ORF">C5167_014430</name>
</gene>
<dbReference type="Proteomes" id="UP000316621">
    <property type="component" value="Chromosome 3"/>
</dbReference>
<keyword evidence="2" id="KW-1185">Reference proteome</keyword>
<protein>
    <submittedName>
        <fullName evidence="1">Uncharacterized protein</fullName>
    </submittedName>
</protein>
<name>A0A4Y7J540_PAPSO</name>
<evidence type="ECO:0000313" key="1">
    <source>
        <dbReference type="EMBL" id="RZC55576.1"/>
    </source>
</evidence>
<organism evidence="1 2">
    <name type="scientific">Papaver somniferum</name>
    <name type="common">Opium poppy</name>
    <dbReference type="NCBI Taxonomy" id="3469"/>
    <lineage>
        <taxon>Eukaryota</taxon>
        <taxon>Viridiplantae</taxon>
        <taxon>Streptophyta</taxon>
        <taxon>Embryophyta</taxon>
        <taxon>Tracheophyta</taxon>
        <taxon>Spermatophyta</taxon>
        <taxon>Magnoliopsida</taxon>
        <taxon>Ranunculales</taxon>
        <taxon>Papaveraceae</taxon>
        <taxon>Papaveroideae</taxon>
        <taxon>Papaver</taxon>
    </lineage>
</organism>